<evidence type="ECO:0000313" key="3">
    <source>
        <dbReference type="Proteomes" id="UP000054771"/>
    </source>
</evidence>
<dbReference type="STRING" id="454130.A0A0U5FYN7"/>
<proteinExistence type="predicted"/>
<reference evidence="3" key="1">
    <citation type="journal article" date="2016" name="Genome Announc.">
        <title>Draft genome sequences of fungus Aspergillus calidoustus.</title>
        <authorList>
            <person name="Horn F."/>
            <person name="Linde J."/>
            <person name="Mattern D.J."/>
            <person name="Walther G."/>
            <person name="Guthke R."/>
            <person name="Scherlach K."/>
            <person name="Martin K."/>
            <person name="Brakhage A.A."/>
            <person name="Petzke L."/>
            <person name="Valiante V."/>
        </authorList>
    </citation>
    <scope>NUCLEOTIDE SEQUENCE [LARGE SCALE GENOMIC DNA]</scope>
    <source>
        <strain evidence="3">SF006504</strain>
    </source>
</reference>
<dbReference type="EMBL" id="CDMC01000003">
    <property type="protein sequence ID" value="CEL03454.1"/>
    <property type="molecule type" value="Genomic_DNA"/>
</dbReference>
<evidence type="ECO:0000313" key="2">
    <source>
        <dbReference type="EMBL" id="CEL03454.1"/>
    </source>
</evidence>
<dbReference type="OrthoDB" id="3469225at2759"/>
<dbReference type="AlphaFoldDB" id="A0A0U5FYN7"/>
<gene>
    <name evidence="2" type="ORF">ASPCAL04608</name>
</gene>
<feature type="region of interest" description="Disordered" evidence="1">
    <location>
        <begin position="69"/>
        <end position="90"/>
    </location>
</feature>
<dbReference type="PANTHER" id="PTHR37540:SF5">
    <property type="entry name" value="TRANSCRIPTION FACTOR DOMAIN-CONTAINING PROTEIN"/>
    <property type="match status" value="1"/>
</dbReference>
<accession>A0A0U5FYN7</accession>
<protein>
    <recommendedName>
        <fullName evidence="4">Transcription factor domain-containing protein</fullName>
    </recommendedName>
</protein>
<dbReference type="Proteomes" id="UP000054771">
    <property type="component" value="Unassembled WGS sequence"/>
</dbReference>
<evidence type="ECO:0008006" key="4">
    <source>
        <dbReference type="Google" id="ProtNLM"/>
    </source>
</evidence>
<dbReference type="OMA" id="MGCICYN"/>
<evidence type="ECO:0000256" key="1">
    <source>
        <dbReference type="SAM" id="MobiDB-lite"/>
    </source>
</evidence>
<sequence length="515" mass="57115">MARSTKPLLFVHSSGPTHAHQRDEAVKTKIRQHIMADIGRARRKRPRNSKVEVVMQPWSEADVDHRKLPKTGHKHNAQGPCTRCHSQPPANSNATASPVFPFWSQNPLVILERHWGMDMFSAYGIAFVMNEGANRRLRTRSKSKGATGGGGFWFPFAFRASAFLRHFRQTITSPEVLDSVADVPGNTFQAIALQRSTGTIACIEEKLAARDAGVATSDSVIRGVLASICYNFVSMDCDQARIHMNGLTQLVSARGGTESPLDDEELRLMIFWVDITASLLFSSKPHFPVPADLMPASPLPTQSDISTLPLRYLHHQPGSVTDEYTTTILYCLRDLWGAAAYIQSKGTFHETEPWVDEESISLRLNPLAHRLLSISPSTGSRSASSHGTAIARALQLGQILFIILVKRAYRSYPGSPAVYALKLLRLLSDTRVWAGDAGVPSVRLWLLVLCGIGLSRGKEESMVGDMIGDVMRRWDLDSWGDVTGYVRQMPWVSLFDPLCVELELRLPSHPGYMSM</sequence>
<dbReference type="PANTHER" id="PTHR37540">
    <property type="entry name" value="TRANSCRIPTION FACTOR (ACR-2), PUTATIVE-RELATED-RELATED"/>
    <property type="match status" value="1"/>
</dbReference>
<feature type="region of interest" description="Disordered" evidence="1">
    <location>
        <begin position="1"/>
        <end position="23"/>
    </location>
</feature>
<organism evidence="2 3">
    <name type="scientific">Aspergillus calidoustus</name>
    <dbReference type="NCBI Taxonomy" id="454130"/>
    <lineage>
        <taxon>Eukaryota</taxon>
        <taxon>Fungi</taxon>
        <taxon>Dikarya</taxon>
        <taxon>Ascomycota</taxon>
        <taxon>Pezizomycotina</taxon>
        <taxon>Eurotiomycetes</taxon>
        <taxon>Eurotiomycetidae</taxon>
        <taxon>Eurotiales</taxon>
        <taxon>Aspergillaceae</taxon>
        <taxon>Aspergillus</taxon>
        <taxon>Aspergillus subgen. Nidulantes</taxon>
    </lineage>
</organism>
<name>A0A0U5FYN7_ASPCI</name>
<keyword evidence="3" id="KW-1185">Reference proteome</keyword>